<evidence type="ECO:0000313" key="4">
    <source>
        <dbReference type="Proteomes" id="UP001430377"/>
    </source>
</evidence>
<feature type="compositionally biased region" description="Low complexity" evidence="2">
    <location>
        <begin position="1"/>
        <end position="14"/>
    </location>
</feature>
<dbReference type="RefSeq" id="WP_220620660.1">
    <property type="nucleotide sequence ID" value="NZ_RKLR01000019.1"/>
</dbReference>
<name>A0AAW4PYX4_9EURY</name>
<accession>A0AAW4PYX4</accession>
<dbReference type="Proteomes" id="UP001430377">
    <property type="component" value="Unassembled WGS sequence"/>
</dbReference>
<feature type="region of interest" description="Disordered" evidence="2">
    <location>
        <begin position="1"/>
        <end position="30"/>
    </location>
</feature>
<gene>
    <name evidence="3" type="ORF">EGH21_22545</name>
</gene>
<keyword evidence="4" id="KW-1185">Reference proteome</keyword>
<feature type="coiled-coil region" evidence="1">
    <location>
        <begin position="30"/>
        <end position="60"/>
    </location>
</feature>
<reference evidence="3 4" key="1">
    <citation type="submission" date="2021-06" db="EMBL/GenBank/DDBJ databases">
        <title>Halomicroarcula sp. a new haloarchaeum isolated from saline soil.</title>
        <authorList>
            <person name="Duran-Viseras A."/>
            <person name="Sanchez-Porro C."/>
            <person name="Ventosa A."/>
        </authorList>
    </citation>
    <scope>NUCLEOTIDE SEQUENCE [LARGE SCALE GENOMIC DNA]</scope>
    <source>
        <strain evidence="3 4">F13</strain>
    </source>
</reference>
<keyword evidence="1" id="KW-0175">Coiled coil</keyword>
<proteinExistence type="predicted"/>
<evidence type="ECO:0000256" key="1">
    <source>
        <dbReference type="SAM" id="Coils"/>
    </source>
</evidence>
<evidence type="ECO:0000313" key="3">
    <source>
        <dbReference type="EMBL" id="MBX0325801.1"/>
    </source>
</evidence>
<protein>
    <submittedName>
        <fullName evidence="3">Uncharacterized protein</fullName>
    </submittedName>
</protein>
<dbReference type="EMBL" id="RKLR01000019">
    <property type="protein sequence ID" value="MBX0325801.1"/>
    <property type="molecule type" value="Genomic_DNA"/>
</dbReference>
<sequence length="186" mass="20704">MTDNTTTNTKSSTDSEADLKSVATGGDTATVDLEGLVESLEAEAEDLRELREEAKEDEDVQWPPEEYRGMQRPVLEVEHSAELVRSDIERFGGSEIVITKARAGEIARANDLVATDSLQSDQDARANVESSKHRLVQVCVQQVPPDTPTDAKGELQTTAFETPTFNHLHQKVRNFNRYGKLELEDF</sequence>
<organism evidence="3 4">
    <name type="scientific">Haloarcula rubra</name>
    <dbReference type="NCBI Taxonomy" id="2487747"/>
    <lineage>
        <taxon>Archaea</taxon>
        <taxon>Methanobacteriati</taxon>
        <taxon>Methanobacteriota</taxon>
        <taxon>Stenosarchaea group</taxon>
        <taxon>Halobacteria</taxon>
        <taxon>Halobacteriales</taxon>
        <taxon>Haloarculaceae</taxon>
        <taxon>Haloarcula</taxon>
    </lineage>
</organism>
<dbReference type="AlphaFoldDB" id="A0AAW4PYX4"/>
<comment type="caution">
    <text evidence="3">The sequence shown here is derived from an EMBL/GenBank/DDBJ whole genome shotgun (WGS) entry which is preliminary data.</text>
</comment>
<evidence type="ECO:0000256" key="2">
    <source>
        <dbReference type="SAM" id="MobiDB-lite"/>
    </source>
</evidence>